<dbReference type="GO" id="GO:0005634">
    <property type="term" value="C:nucleus"/>
    <property type="evidence" value="ECO:0000318"/>
    <property type="project" value="GO_Central"/>
</dbReference>
<dbReference type="PANTHER" id="PTHR46205:SF3">
    <property type="entry name" value="LOQUACIOUS, ISOFORM B"/>
    <property type="match status" value="1"/>
</dbReference>
<keyword evidence="2 3" id="KW-0694">RNA-binding</keyword>
<dbReference type="GO" id="GO:0030422">
    <property type="term" value="P:siRNA processing"/>
    <property type="evidence" value="ECO:0000318"/>
    <property type="project" value="GO_Central"/>
</dbReference>
<dbReference type="HOGENOM" id="CLU_048292_0_1_1"/>
<evidence type="ECO:0000256" key="2">
    <source>
        <dbReference type="ARBA" id="ARBA00022884"/>
    </source>
</evidence>
<dbReference type="GO" id="GO:0005737">
    <property type="term" value="C:cytoplasm"/>
    <property type="evidence" value="ECO:0000318"/>
    <property type="project" value="GO_Central"/>
</dbReference>
<dbReference type="InterPro" id="IPR051247">
    <property type="entry name" value="RLC_Component"/>
</dbReference>
<dbReference type="GeneTree" id="ENSGT00940000172936"/>
<feature type="region of interest" description="Disordered" evidence="4">
    <location>
        <begin position="1"/>
        <end position="20"/>
    </location>
</feature>
<proteinExistence type="predicted"/>
<dbReference type="GO" id="GO:0070578">
    <property type="term" value="C:RISC-loading complex"/>
    <property type="evidence" value="ECO:0000318"/>
    <property type="project" value="GO_Central"/>
</dbReference>
<dbReference type="PANTHER" id="PTHR46205">
    <property type="entry name" value="LOQUACIOUS, ISOFORM B"/>
    <property type="match status" value="1"/>
</dbReference>
<dbReference type="InterPro" id="IPR032478">
    <property type="entry name" value="Staufen_C"/>
</dbReference>
<dbReference type="GO" id="GO:0035197">
    <property type="term" value="F:siRNA binding"/>
    <property type="evidence" value="ECO:0000318"/>
    <property type="project" value="GO_Central"/>
</dbReference>
<dbReference type="CDD" id="cd19864">
    <property type="entry name" value="DSRM_PRKRA-like_rpt3"/>
    <property type="match status" value="1"/>
</dbReference>
<dbReference type="Proteomes" id="UP000008144">
    <property type="component" value="Chromosome 12"/>
</dbReference>
<feature type="domain" description="DRBM" evidence="5">
    <location>
        <begin position="21"/>
        <end position="88"/>
    </location>
</feature>
<dbReference type="AlphaFoldDB" id="F6ZE98"/>
<dbReference type="Pfam" id="PF00035">
    <property type="entry name" value="dsrm"/>
    <property type="match status" value="2"/>
</dbReference>
<dbReference type="SMART" id="SM00358">
    <property type="entry name" value="DSRM"/>
    <property type="match status" value="3"/>
</dbReference>
<sequence length="300" mass="33020">MAGCSESQTEDLQNESQTFKTPVSTLQEYCQKLSKTPQYDLTALEGRAHQPQFVYRCMVGDVTATGQGGSKKIAKHAAAEAVLKTLTNGLVEPESFPDVMETSAVEYGRDVDDTNPVGSLQELVVARGWRLPEYALAHETGPAHKKEFIICCTVESFKEYGSGSAKKHAKRLAAANMFTKIMNLPPEAKETVTNQSREAKNKIGLNEICNSVGEKQNFFHVRFANCDQNPCQVLEELANKHSFDAVYKDIEQTTVNGDRQCLLEVSTQPPCVLHGRGKSLNQSHSDAAVNALEYLTIFGN</sequence>
<reference evidence="6" key="3">
    <citation type="submission" date="2025-08" db="UniProtKB">
        <authorList>
            <consortium name="Ensembl"/>
        </authorList>
    </citation>
    <scope>IDENTIFICATION</scope>
</reference>
<reference evidence="6" key="2">
    <citation type="journal article" date="2008" name="Genome Biol.">
        <title>Improved genome assembly and evidence-based global gene model set for the chordate Ciona intestinalis: new insight into intron and operon populations.</title>
        <authorList>
            <person name="Satou Y."/>
            <person name="Mineta K."/>
            <person name="Ogasawara M."/>
            <person name="Sasakura Y."/>
            <person name="Shoguchi E."/>
            <person name="Ueno K."/>
            <person name="Yamada L."/>
            <person name="Matsumoto J."/>
            <person name="Wasserscheid J."/>
            <person name="Dewar K."/>
            <person name="Wiley G.B."/>
            <person name="Macmil S.L."/>
            <person name="Roe B.A."/>
            <person name="Zeller R.W."/>
            <person name="Hastings K.E."/>
            <person name="Lemaire P."/>
            <person name="Lindquist E."/>
            <person name="Endo T."/>
            <person name="Hotta K."/>
            <person name="Inaba K."/>
        </authorList>
    </citation>
    <scope>NUCLEOTIDE SEQUENCE [LARGE SCALE GENOMIC DNA]</scope>
    <source>
        <strain evidence="6">wild type</strain>
    </source>
</reference>
<organism evidence="6 7">
    <name type="scientific">Ciona intestinalis</name>
    <name type="common">Transparent sea squirt</name>
    <name type="synonym">Ascidia intestinalis</name>
    <dbReference type="NCBI Taxonomy" id="7719"/>
    <lineage>
        <taxon>Eukaryota</taxon>
        <taxon>Metazoa</taxon>
        <taxon>Chordata</taxon>
        <taxon>Tunicata</taxon>
        <taxon>Ascidiacea</taxon>
        <taxon>Phlebobranchia</taxon>
        <taxon>Cionidae</taxon>
        <taxon>Ciona</taxon>
    </lineage>
</organism>
<dbReference type="STRING" id="7719.ENSCINP00000012805"/>
<evidence type="ECO:0000313" key="7">
    <source>
        <dbReference type="Proteomes" id="UP000008144"/>
    </source>
</evidence>
<dbReference type="OMA" id="GYSCTWD"/>
<accession>F6ZE98</accession>
<dbReference type="FunFam" id="3.30.160.20:FF:000007">
    <property type="entry name" value="Double-stranded RNA-binding protein Staufen homolog 1"/>
    <property type="match status" value="2"/>
</dbReference>
<dbReference type="SUPFAM" id="SSF54768">
    <property type="entry name" value="dsRNA-binding domain-like"/>
    <property type="match status" value="3"/>
</dbReference>
<reference evidence="6" key="4">
    <citation type="submission" date="2025-09" db="UniProtKB">
        <authorList>
            <consortium name="Ensembl"/>
        </authorList>
    </citation>
    <scope>IDENTIFICATION</scope>
</reference>
<dbReference type="GO" id="GO:0003725">
    <property type="term" value="F:double-stranded RNA binding"/>
    <property type="evidence" value="ECO:0000318"/>
    <property type="project" value="GO_Central"/>
</dbReference>
<dbReference type="GO" id="GO:0016442">
    <property type="term" value="C:RISC complex"/>
    <property type="evidence" value="ECO:0000318"/>
    <property type="project" value="GO_Central"/>
</dbReference>
<feature type="domain" description="DRBM" evidence="5">
    <location>
        <begin position="229"/>
        <end position="297"/>
    </location>
</feature>
<name>F6ZE98_CIOIN</name>
<evidence type="ECO:0000256" key="3">
    <source>
        <dbReference type="PROSITE-ProRule" id="PRU00266"/>
    </source>
</evidence>
<dbReference type="EMBL" id="EAAA01000847">
    <property type="status" value="NOT_ANNOTATED_CDS"/>
    <property type="molecule type" value="Genomic_DNA"/>
</dbReference>
<keyword evidence="1" id="KW-0677">Repeat</keyword>
<dbReference type="Ensembl" id="ENSCINT00000012805.3">
    <property type="protein sequence ID" value="ENSCINP00000012805.3"/>
    <property type="gene ID" value="ENSCING00000011306.2"/>
</dbReference>
<evidence type="ECO:0000259" key="5">
    <source>
        <dbReference type="PROSITE" id="PS50137"/>
    </source>
</evidence>
<protein>
    <recommendedName>
        <fullName evidence="5">DRBM domain-containing protein</fullName>
    </recommendedName>
</protein>
<dbReference type="CDD" id="cd19863">
    <property type="entry name" value="DSRM_PRKRA-like_rpt2"/>
    <property type="match status" value="1"/>
</dbReference>
<dbReference type="Gene3D" id="3.30.160.20">
    <property type="match status" value="3"/>
</dbReference>
<feature type="domain" description="DRBM" evidence="5">
    <location>
        <begin position="115"/>
        <end position="183"/>
    </location>
</feature>
<dbReference type="InParanoid" id="F6ZE98"/>
<evidence type="ECO:0000256" key="4">
    <source>
        <dbReference type="SAM" id="MobiDB-lite"/>
    </source>
</evidence>
<dbReference type="Pfam" id="PF16482">
    <property type="entry name" value="Staufen_C"/>
    <property type="match status" value="1"/>
</dbReference>
<dbReference type="FunCoup" id="F6ZE98">
    <property type="interactions" value="198"/>
</dbReference>
<reference evidence="7" key="1">
    <citation type="journal article" date="2002" name="Science">
        <title>The draft genome of Ciona intestinalis: insights into chordate and vertebrate origins.</title>
        <authorList>
            <person name="Dehal P."/>
            <person name="Satou Y."/>
            <person name="Campbell R.K."/>
            <person name="Chapman J."/>
            <person name="Degnan B."/>
            <person name="De Tomaso A."/>
            <person name="Davidson B."/>
            <person name="Di Gregorio A."/>
            <person name="Gelpke M."/>
            <person name="Goodstein D.M."/>
            <person name="Harafuji N."/>
            <person name="Hastings K.E."/>
            <person name="Ho I."/>
            <person name="Hotta K."/>
            <person name="Huang W."/>
            <person name="Kawashima T."/>
            <person name="Lemaire P."/>
            <person name="Martinez D."/>
            <person name="Meinertzhagen I.A."/>
            <person name="Necula S."/>
            <person name="Nonaka M."/>
            <person name="Putnam N."/>
            <person name="Rash S."/>
            <person name="Saiga H."/>
            <person name="Satake M."/>
            <person name="Terry A."/>
            <person name="Yamada L."/>
            <person name="Wang H.G."/>
            <person name="Awazu S."/>
            <person name="Azumi K."/>
            <person name="Boore J."/>
            <person name="Branno M."/>
            <person name="Chin-Bow S."/>
            <person name="DeSantis R."/>
            <person name="Doyle S."/>
            <person name="Francino P."/>
            <person name="Keys D.N."/>
            <person name="Haga S."/>
            <person name="Hayashi H."/>
            <person name="Hino K."/>
            <person name="Imai K.S."/>
            <person name="Inaba K."/>
            <person name="Kano S."/>
            <person name="Kobayashi K."/>
            <person name="Kobayashi M."/>
            <person name="Lee B.I."/>
            <person name="Makabe K.W."/>
            <person name="Manohar C."/>
            <person name="Matassi G."/>
            <person name="Medina M."/>
            <person name="Mochizuki Y."/>
            <person name="Mount S."/>
            <person name="Morishita T."/>
            <person name="Miura S."/>
            <person name="Nakayama A."/>
            <person name="Nishizaka S."/>
            <person name="Nomoto H."/>
            <person name="Ohta F."/>
            <person name="Oishi K."/>
            <person name="Rigoutsos I."/>
            <person name="Sano M."/>
            <person name="Sasaki A."/>
            <person name="Sasakura Y."/>
            <person name="Shoguchi E."/>
            <person name="Shin-i T."/>
            <person name="Spagnuolo A."/>
            <person name="Stainier D."/>
            <person name="Suzuki M.M."/>
            <person name="Tassy O."/>
            <person name="Takatori N."/>
            <person name="Tokuoka M."/>
            <person name="Yagi K."/>
            <person name="Yoshizaki F."/>
            <person name="Wada S."/>
            <person name="Zhang C."/>
            <person name="Hyatt P.D."/>
            <person name="Larimer F."/>
            <person name="Detter C."/>
            <person name="Doggett N."/>
            <person name="Glavina T."/>
            <person name="Hawkins T."/>
            <person name="Richardson P."/>
            <person name="Lucas S."/>
            <person name="Kohara Y."/>
            <person name="Levine M."/>
            <person name="Satoh N."/>
            <person name="Rokhsar D.S."/>
        </authorList>
    </citation>
    <scope>NUCLEOTIDE SEQUENCE [LARGE SCALE GENOMIC DNA]</scope>
</reference>
<dbReference type="CDD" id="cd19862">
    <property type="entry name" value="DSRM_PRKRA-like_rpt1"/>
    <property type="match status" value="1"/>
</dbReference>
<dbReference type="GO" id="GO:0070920">
    <property type="term" value="P:regulation of regulatory ncRNA processing"/>
    <property type="evidence" value="ECO:0000318"/>
    <property type="project" value="GO_Central"/>
</dbReference>
<dbReference type="PROSITE" id="PS50137">
    <property type="entry name" value="DS_RBD"/>
    <property type="match status" value="3"/>
</dbReference>
<evidence type="ECO:0000256" key="1">
    <source>
        <dbReference type="ARBA" id="ARBA00022737"/>
    </source>
</evidence>
<dbReference type="InterPro" id="IPR014720">
    <property type="entry name" value="dsRBD_dom"/>
</dbReference>
<keyword evidence="7" id="KW-1185">Reference proteome</keyword>
<evidence type="ECO:0000313" key="6">
    <source>
        <dbReference type="Ensembl" id="ENSCINP00000012805.3"/>
    </source>
</evidence>